<keyword evidence="4" id="KW-1185">Reference proteome</keyword>
<dbReference type="AlphaFoldDB" id="A0AAW0SD82"/>
<feature type="region of interest" description="Disordered" evidence="2">
    <location>
        <begin position="1"/>
        <end position="59"/>
    </location>
</feature>
<keyword evidence="1" id="KW-0175">Coiled coil</keyword>
<sequence length="713" mass="80248">MRKRKRSAEPQPSCSYWGEGSASGARFSESETEVEEQEEEEEEQEGEEEDEERDYNELKQKCLEIPSSASYKAKGERKKALKEKMEDVMSAQTPDEIKSMYVVKVDNLRKEALALENKREHHIATNKDFWSIVVKSLPGVKKRDFTQVRELKVKGRKIVSCPMPFCIGKVKDMTRHLCQVHGVVSAVEQRNLMKKTGVTTPKADSTPRRKSLHRCSVCDNVLSRIDSHLVSKHGLKRGTVRFKELLSASMLTKGDQEEEPLDAQDPDLGKKLFKVFLERYKRCLQNTSALSHNSIELSVRIISDVIKYSFKVQKDSFQEKALINVFLNLGNDESFLKRRAGTLSGSYCCNIIFTCIRVLEYLKYQYEELPRAQEADYALKNLLKRYQKVEKKERAASRERKAGNVLSSDEIKNISRSSSVKLCLKAGVVSRSVNTRMLRRSTPLLRRSIKILLSGRNSQLAGHSYETARRYYAIYDTRDQARNDVSKLEEYRESGIPITPFSQEAEAETETELEMAADEEGIMPELTDEQMEEGNRDEAAAPERSLEVDSSEAMEETFVAPLPPPAIRQDGSSSSFTHEKFGVLALADTSSPSPNTTTATKNTPLSTGKQNNHKTTLTLPGRRTEVEKATQLESGPHPCPCLGPLAACPGPSPGLCWVLEWVLRGWVKAWVQTWVQVWVWVSSGAVLLVYPAPAPAALVQSPPPHPRSVQGQC</sequence>
<protein>
    <submittedName>
        <fullName evidence="3">Uncharacterized protein</fullName>
    </submittedName>
</protein>
<evidence type="ECO:0000313" key="3">
    <source>
        <dbReference type="EMBL" id="KAK8372909.1"/>
    </source>
</evidence>
<reference evidence="3 4" key="1">
    <citation type="submission" date="2023-03" db="EMBL/GenBank/DDBJ databases">
        <title>High-quality genome of Scylla paramamosain provides insights in environmental adaptation.</title>
        <authorList>
            <person name="Zhang L."/>
        </authorList>
    </citation>
    <scope>NUCLEOTIDE SEQUENCE [LARGE SCALE GENOMIC DNA]</scope>
    <source>
        <strain evidence="3">LZ_2023a</strain>
        <tissue evidence="3">Muscle</tissue>
    </source>
</reference>
<accession>A0AAW0SD82</accession>
<name>A0AAW0SD82_SCYPA</name>
<feature type="compositionally biased region" description="Low complexity" evidence="2">
    <location>
        <begin position="589"/>
        <end position="607"/>
    </location>
</feature>
<proteinExistence type="predicted"/>
<feature type="compositionally biased region" description="Acidic residues" evidence="2">
    <location>
        <begin position="30"/>
        <end position="54"/>
    </location>
</feature>
<evidence type="ECO:0000313" key="4">
    <source>
        <dbReference type="Proteomes" id="UP001487740"/>
    </source>
</evidence>
<organism evidence="3 4">
    <name type="scientific">Scylla paramamosain</name>
    <name type="common">Mud crab</name>
    <dbReference type="NCBI Taxonomy" id="85552"/>
    <lineage>
        <taxon>Eukaryota</taxon>
        <taxon>Metazoa</taxon>
        <taxon>Ecdysozoa</taxon>
        <taxon>Arthropoda</taxon>
        <taxon>Crustacea</taxon>
        <taxon>Multicrustacea</taxon>
        <taxon>Malacostraca</taxon>
        <taxon>Eumalacostraca</taxon>
        <taxon>Eucarida</taxon>
        <taxon>Decapoda</taxon>
        <taxon>Pleocyemata</taxon>
        <taxon>Brachyura</taxon>
        <taxon>Eubrachyura</taxon>
        <taxon>Portunoidea</taxon>
        <taxon>Portunidae</taxon>
        <taxon>Portuninae</taxon>
        <taxon>Scylla</taxon>
    </lineage>
</organism>
<dbReference type="Proteomes" id="UP001487740">
    <property type="component" value="Unassembled WGS sequence"/>
</dbReference>
<feature type="coiled-coil region" evidence="1">
    <location>
        <begin position="372"/>
        <end position="399"/>
    </location>
</feature>
<comment type="caution">
    <text evidence="3">The sequence shown here is derived from an EMBL/GenBank/DDBJ whole genome shotgun (WGS) entry which is preliminary data.</text>
</comment>
<feature type="region of interest" description="Disordered" evidence="2">
    <location>
        <begin position="587"/>
        <end position="616"/>
    </location>
</feature>
<evidence type="ECO:0000256" key="1">
    <source>
        <dbReference type="SAM" id="Coils"/>
    </source>
</evidence>
<evidence type="ECO:0000256" key="2">
    <source>
        <dbReference type="SAM" id="MobiDB-lite"/>
    </source>
</evidence>
<gene>
    <name evidence="3" type="ORF">O3P69_012648</name>
</gene>
<dbReference type="EMBL" id="JARAKH010001484">
    <property type="protein sequence ID" value="KAK8372909.1"/>
    <property type="molecule type" value="Genomic_DNA"/>
</dbReference>